<dbReference type="AlphaFoldDB" id="A0A8C1NSM7"/>
<reference evidence="1" key="2">
    <citation type="submission" date="2025-09" db="UniProtKB">
        <authorList>
            <consortium name="Ensembl"/>
        </authorList>
    </citation>
    <scope>IDENTIFICATION</scope>
</reference>
<protein>
    <submittedName>
        <fullName evidence="1">Uncharacterized protein</fullName>
    </submittedName>
</protein>
<evidence type="ECO:0000313" key="1">
    <source>
        <dbReference type="Ensembl" id="ENSCCRP00010096612.1"/>
    </source>
</evidence>
<organism evidence="1 2">
    <name type="scientific">Cyprinus carpio</name>
    <name type="common">Common carp</name>
    <dbReference type="NCBI Taxonomy" id="7962"/>
    <lineage>
        <taxon>Eukaryota</taxon>
        <taxon>Metazoa</taxon>
        <taxon>Chordata</taxon>
        <taxon>Craniata</taxon>
        <taxon>Vertebrata</taxon>
        <taxon>Euteleostomi</taxon>
        <taxon>Actinopterygii</taxon>
        <taxon>Neopterygii</taxon>
        <taxon>Teleostei</taxon>
        <taxon>Ostariophysi</taxon>
        <taxon>Cypriniformes</taxon>
        <taxon>Cyprinidae</taxon>
        <taxon>Cyprininae</taxon>
        <taxon>Cyprinus</taxon>
    </lineage>
</organism>
<dbReference type="Proteomes" id="UP000694427">
    <property type="component" value="Unplaced"/>
</dbReference>
<dbReference type="Ensembl" id="ENSCCRT00010107143.1">
    <property type="protein sequence ID" value="ENSCCRP00010096612.1"/>
    <property type="gene ID" value="ENSCCRG00010042306.1"/>
</dbReference>
<keyword evidence="2" id="KW-1185">Reference proteome</keyword>
<reference evidence="1" key="1">
    <citation type="submission" date="2025-08" db="UniProtKB">
        <authorList>
            <consortium name="Ensembl"/>
        </authorList>
    </citation>
    <scope>IDENTIFICATION</scope>
</reference>
<proteinExistence type="predicted"/>
<accession>A0A8C1NSM7</accession>
<sequence length="58" mass="6445">ITEHVEISQSPLPPLFPDVSGVVFDTHSKMVMSQGGTFENMKEKVRMALLVFVFGSFT</sequence>
<name>A0A8C1NSM7_CYPCA</name>
<evidence type="ECO:0000313" key="2">
    <source>
        <dbReference type="Proteomes" id="UP000694427"/>
    </source>
</evidence>